<reference evidence="3" key="1">
    <citation type="submission" date="2015-11" db="EMBL/GenBank/DDBJ databases">
        <authorList>
            <person name="Holder M.E."/>
            <person name="Ajami N.J."/>
            <person name="Petrosino J.F."/>
        </authorList>
    </citation>
    <scope>NUCLEOTIDE SEQUENCE [LARGE SCALE GENOMIC DNA]</scope>
    <source>
        <strain evidence="3">F0113</strain>
    </source>
</reference>
<organism evidence="2 3">
    <name type="scientific">Hoylesella enoeca</name>
    <dbReference type="NCBI Taxonomy" id="76123"/>
    <lineage>
        <taxon>Bacteria</taxon>
        <taxon>Pseudomonadati</taxon>
        <taxon>Bacteroidota</taxon>
        <taxon>Bacteroidia</taxon>
        <taxon>Bacteroidales</taxon>
        <taxon>Prevotellaceae</taxon>
        <taxon>Hoylesella</taxon>
    </lineage>
</organism>
<dbReference type="STRING" id="76123.AS203_10375"/>
<dbReference type="CDD" id="cd00146">
    <property type="entry name" value="PKD"/>
    <property type="match status" value="1"/>
</dbReference>
<sequence length="276" mass="29985">MKKHIYPAAALITLLAACEPQQMETREMGPGPANARIETKATDPYNPVFTAKADRGYIFHWDMGNGQTIAPGANSATSYYPFAGTYTVGVTIYGEGAQETSAETTYKVAKTDPTIANKPVWKELTGGGAGRTWVYNTNPLTGSPDYCYQTTGDLVNYPDNWMPSASWGQCDRITPDINGEMTFDLDGGINFTYHHVAGDAGVKGTFILDTEKMTLTVKNPFILDHNAACTNSAAAATGVYQIKKLTDDELVLWQLQKAPTTPGSGEGWGWSFKRKP</sequence>
<gene>
    <name evidence="2" type="ORF">AS203_10375</name>
</gene>
<dbReference type="SUPFAM" id="SSF49299">
    <property type="entry name" value="PKD domain"/>
    <property type="match status" value="1"/>
</dbReference>
<dbReference type="InterPro" id="IPR035986">
    <property type="entry name" value="PKD_dom_sf"/>
</dbReference>
<dbReference type="Gene3D" id="2.60.40.10">
    <property type="entry name" value="Immunoglobulins"/>
    <property type="match status" value="1"/>
</dbReference>
<dbReference type="OrthoDB" id="646668at2"/>
<evidence type="ECO:0000259" key="1">
    <source>
        <dbReference type="PROSITE" id="PS50093"/>
    </source>
</evidence>
<evidence type="ECO:0000313" key="2">
    <source>
        <dbReference type="EMBL" id="ALO49449.1"/>
    </source>
</evidence>
<proteinExistence type="predicted"/>
<dbReference type="Proteomes" id="UP000056252">
    <property type="component" value="Chromosome"/>
</dbReference>
<keyword evidence="3" id="KW-1185">Reference proteome</keyword>
<dbReference type="PROSITE" id="PS51257">
    <property type="entry name" value="PROKAR_LIPOPROTEIN"/>
    <property type="match status" value="1"/>
</dbReference>
<accession>A0A0S2KMC0</accession>
<evidence type="ECO:0000313" key="3">
    <source>
        <dbReference type="Proteomes" id="UP000056252"/>
    </source>
</evidence>
<dbReference type="InterPro" id="IPR000601">
    <property type="entry name" value="PKD_dom"/>
</dbReference>
<dbReference type="PROSITE" id="PS50093">
    <property type="entry name" value="PKD"/>
    <property type="match status" value="1"/>
</dbReference>
<dbReference type="InterPro" id="IPR013783">
    <property type="entry name" value="Ig-like_fold"/>
</dbReference>
<dbReference type="KEGG" id="peo:AS203_10375"/>
<protein>
    <recommendedName>
        <fullName evidence="1">PKD domain-containing protein</fullName>
    </recommendedName>
</protein>
<name>A0A0S2KMC0_9BACT</name>
<feature type="domain" description="PKD" evidence="1">
    <location>
        <begin position="59"/>
        <end position="115"/>
    </location>
</feature>
<dbReference type="EMBL" id="CP013195">
    <property type="protein sequence ID" value="ALO49449.1"/>
    <property type="molecule type" value="Genomic_DNA"/>
</dbReference>
<dbReference type="AlphaFoldDB" id="A0A0S2KMC0"/>
<dbReference type="RefSeq" id="WP_008564541.1">
    <property type="nucleotide sequence ID" value="NZ_CP013195.1"/>
</dbReference>